<feature type="compositionally biased region" description="Basic and acidic residues" evidence="2">
    <location>
        <begin position="268"/>
        <end position="281"/>
    </location>
</feature>
<feature type="compositionally biased region" description="Basic and acidic residues" evidence="2">
    <location>
        <begin position="1"/>
        <end position="11"/>
    </location>
</feature>
<feature type="region of interest" description="Disordered" evidence="2">
    <location>
        <begin position="268"/>
        <end position="332"/>
    </location>
</feature>
<organism evidence="4 5">
    <name type="scientific">Fonsecaea monophora</name>
    <dbReference type="NCBI Taxonomy" id="254056"/>
    <lineage>
        <taxon>Eukaryota</taxon>
        <taxon>Fungi</taxon>
        <taxon>Dikarya</taxon>
        <taxon>Ascomycota</taxon>
        <taxon>Pezizomycotina</taxon>
        <taxon>Eurotiomycetes</taxon>
        <taxon>Chaetothyriomycetidae</taxon>
        <taxon>Chaetothyriales</taxon>
        <taxon>Herpotrichiellaceae</taxon>
        <taxon>Fonsecaea</taxon>
    </lineage>
</organism>
<dbReference type="Pfam" id="PF20994">
    <property type="entry name" value="CENPU"/>
    <property type="match status" value="1"/>
</dbReference>
<keyword evidence="1" id="KW-0175">Coiled coil</keyword>
<dbReference type="AlphaFoldDB" id="A0A177ESP7"/>
<evidence type="ECO:0000256" key="2">
    <source>
        <dbReference type="SAM" id="MobiDB-lite"/>
    </source>
</evidence>
<feature type="coiled-coil region" evidence="1">
    <location>
        <begin position="509"/>
        <end position="557"/>
    </location>
</feature>
<feature type="region of interest" description="Disordered" evidence="2">
    <location>
        <begin position="1"/>
        <end position="235"/>
    </location>
</feature>
<dbReference type="GeneID" id="34605921"/>
<accession>A0A177ESP7</accession>
<sequence>MASYSRQDRAQMRQRGAGSRAVSTAEFGINFGLGDNRLERQQMRQRGAGSRKIDNVDFGISFPTPAQRTHTKTPQPRRSTSRQPSNTPTRHRQSSTSTRTTRRYSSRLNSAQPSAPAPEPQSLEINDEHGETSTRSNKRRKLSPAVVTPTPQSLPEIVKPTPTRRASQRTSSNRPFTIAEDNDVQVSHSISQAEAHSPTSPLFVPQPKHEKENETPNTNTPKPNREDSGLQTTKSGRILLALSAVEEDIDESASEALLVEAEDTRQQFLHDDKPLDLDKHGSSKQQKRKKRRSLTLKRKRRRSSTHSQAVDASKEQSPAVTSETPVEETPLPGAKLLADRIIKYSKLGSKRNMRAATPASDREQTPDKGDEDDGSYIEQSSPEVETPAASTKGKRKTRRQSYRESPAEISTGDKTVTTFPILTHRLTGFSILPTIHEDDEAPMENAHRARDRAQPNVVDVLAQICRETISNAIDRIPEVTQPNKRTSLNNKRSALEAFGKDLDDELFAMSEAVENRINLEARVRKSKREKAALQADYIELKREREQVALKCDTLRRRHWQCEESTRAKWTLSEAAMRVEQEMDRNSDVEDDGIEFLIRDVTTSISNVSGQGILDRVVSFNAQLENLALLLERRNG</sequence>
<evidence type="ECO:0000259" key="3">
    <source>
        <dbReference type="Pfam" id="PF20994"/>
    </source>
</evidence>
<dbReference type="InterPro" id="IPR048743">
    <property type="entry name" value="AME1"/>
</dbReference>
<feature type="compositionally biased region" description="Basic residues" evidence="2">
    <location>
        <begin position="285"/>
        <end position="304"/>
    </location>
</feature>
<proteinExistence type="predicted"/>
<name>A0A177ESP7_9EURO</name>
<comment type="caution">
    <text evidence="4">The sequence shown here is derived from an EMBL/GenBank/DDBJ whole genome shotgun (WGS) entry which is preliminary data.</text>
</comment>
<dbReference type="EMBL" id="LVKK01000132">
    <property type="protein sequence ID" value="OAG35024.1"/>
    <property type="molecule type" value="Genomic_DNA"/>
</dbReference>
<evidence type="ECO:0000313" key="5">
    <source>
        <dbReference type="Proteomes" id="UP000077002"/>
    </source>
</evidence>
<dbReference type="RefSeq" id="XP_022506976.1">
    <property type="nucleotide sequence ID" value="XM_022660719.1"/>
</dbReference>
<dbReference type="Proteomes" id="UP000077002">
    <property type="component" value="Unassembled WGS sequence"/>
</dbReference>
<dbReference type="OrthoDB" id="5377952at2759"/>
<feature type="compositionally biased region" description="Polar residues" evidence="2">
    <location>
        <begin position="184"/>
        <end position="200"/>
    </location>
</feature>
<feature type="region of interest" description="Disordered" evidence="2">
    <location>
        <begin position="350"/>
        <end position="411"/>
    </location>
</feature>
<evidence type="ECO:0000256" key="1">
    <source>
        <dbReference type="SAM" id="Coils"/>
    </source>
</evidence>
<evidence type="ECO:0000313" key="4">
    <source>
        <dbReference type="EMBL" id="OAG35024.1"/>
    </source>
</evidence>
<feature type="compositionally biased region" description="Polar residues" evidence="2">
    <location>
        <begin position="306"/>
        <end position="324"/>
    </location>
</feature>
<feature type="compositionally biased region" description="Polar residues" evidence="2">
    <location>
        <begin position="164"/>
        <end position="175"/>
    </location>
</feature>
<keyword evidence="5" id="KW-1185">Reference proteome</keyword>
<protein>
    <recommendedName>
        <fullName evidence="3">Inner kinetochore subunit AME1 domain-containing protein</fullName>
    </recommendedName>
</protein>
<feature type="domain" description="Inner kinetochore subunit AME1" evidence="3">
    <location>
        <begin position="456"/>
        <end position="625"/>
    </location>
</feature>
<reference evidence="4 5" key="1">
    <citation type="submission" date="2016-03" db="EMBL/GenBank/DDBJ databases">
        <title>Draft genome sequence of the Fonsecaea monophora CBS 269.37.</title>
        <authorList>
            <person name="Bombassaro A."/>
            <person name="Vinicius W.A."/>
            <person name="De Hoog S."/>
            <person name="Sun J."/>
            <person name="Souza E.M."/>
            <person name="Raittz R.T."/>
            <person name="Costa F."/>
            <person name="Leao A.C."/>
            <person name="Tadra-Sfeir M.Z."/>
            <person name="Baura V."/>
            <person name="Balsanelli E."/>
            <person name="Pedrosa F.O."/>
            <person name="Moreno L.F."/>
            <person name="Steffens M.B."/>
            <person name="Xi L."/>
            <person name="Bocca A.L."/>
            <person name="Felipe M.S."/>
            <person name="Teixeira M."/>
            <person name="Telles Filho F.Q."/>
            <person name="Azevedo C.M."/>
            <person name="Gomes R."/>
            <person name="Vicente V.A."/>
        </authorList>
    </citation>
    <scope>NUCLEOTIDE SEQUENCE [LARGE SCALE GENOMIC DNA]</scope>
    <source>
        <strain evidence="4 5">CBS 269.37</strain>
    </source>
</reference>
<feature type="compositionally biased region" description="Polar residues" evidence="2">
    <location>
        <begin position="64"/>
        <end position="86"/>
    </location>
</feature>
<gene>
    <name evidence="4" type="ORF">AYO21_10811</name>
</gene>